<keyword evidence="1" id="KW-0732">Signal</keyword>
<evidence type="ECO:0000313" key="2">
    <source>
        <dbReference type="EMBL" id="CCO44250.1"/>
    </source>
</evidence>
<dbReference type="Proteomes" id="UP000018211">
    <property type="component" value="Unassembled WGS sequence"/>
</dbReference>
<organism evidence="2 3">
    <name type="scientific">Vibrio nigripulchritudo SOn1</name>
    <dbReference type="NCBI Taxonomy" id="1238450"/>
    <lineage>
        <taxon>Bacteria</taxon>
        <taxon>Pseudomonadati</taxon>
        <taxon>Pseudomonadota</taxon>
        <taxon>Gammaproteobacteria</taxon>
        <taxon>Vibrionales</taxon>
        <taxon>Vibrionaceae</taxon>
        <taxon>Vibrio</taxon>
    </lineage>
</organism>
<accession>A0AAV2VHX5</accession>
<protein>
    <recommendedName>
        <fullName evidence="4">Excinuclease ATPase subunit</fullName>
    </recommendedName>
</protein>
<comment type="caution">
    <text evidence="2">The sequence shown here is derived from an EMBL/GenBank/DDBJ whole genome shotgun (WGS) entry which is preliminary data.</text>
</comment>
<proteinExistence type="predicted"/>
<evidence type="ECO:0000313" key="3">
    <source>
        <dbReference type="Proteomes" id="UP000018211"/>
    </source>
</evidence>
<sequence>MNKITIFALTAFFTFSSVPTVHANVLNELKSTPLSAYDAGKNQLKSLVTAFNIAVKLDGKKRETLKFTVIEKESLLGVDIQGFERAKNVTEKYCLEQFGKLSSLGISSEVPQILWPSVSGEDSLKLQKELFVQVTIVAKENHNFKVSCSKTLAEI</sequence>
<feature type="signal peptide" evidence="1">
    <location>
        <begin position="1"/>
        <end position="23"/>
    </location>
</feature>
<evidence type="ECO:0000256" key="1">
    <source>
        <dbReference type="SAM" id="SignalP"/>
    </source>
</evidence>
<reference evidence="2 3" key="1">
    <citation type="journal article" date="2013" name="ISME J.">
        <title>Comparative genomics of pathogenic lineages of Vibrio nigripulchritudo identifies virulence-associated traits.</title>
        <authorList>
            <person name="Goudenege D."/>
            <person name="Labreuche Y."/>
            <person name="Krin E."/>
            <person name="Ansquer D."/>
            <person name="Mangenot S."/>
            <person name="Calteau A."/>
            <person name="Medigue C."/>
            <person name="Mazel D."/>
            <person name="Polz M.F."/>
            <person name="Le Roux F."/>
        </authorList>
    </citation>
    <scope>NUCLEOTIDE SEQUENCE [LARGE SCALE GENOMIC DNA]</scope>
    <source>
        <strain evidence="2 3">SOn1</strain>
    </source>
</reference>
<dbReference type="AlphaFoldDB" id="A0AAV2VHX5"/>
<dbReference type="EMBL" id="CAOF01000010">
    <property type="protein sequence ID" value="CCO44250.1"/>
    <property type="molecule type" value="Genomic_DNA"/>
</dbReference>
<dbReference type="RefSeq" id="WP_022610176.1">
    <property type="nucleotide sequence ID" value="NZ_LK391965.1"/>
</dbReference>
<feature type="chain" id="PRO_5043584687" description="Excinuclease ATPase subunit" evidence="1">
    <location>
        <begin position="24"/>
        <end position="155"/>
    </location>
</feature>
<evidence type="ECO:0008006" key="4">
    <source>
        <dbReference type="Google" id="ProtNLM"/>
    </source>
</evidence>
<gene>
    <name evidence="2" type="ORF">VIBNISOn1_1070022</name>
</gene>
<name>A0AAV2VHX5_9VIBR</name>